<accession>A0AAV0LKE4</accession>
<evidence type="ECO:0000313" key="3">
    <source>
        <dbReference type="Proteomes" id="UP001154282"/>
    </source>
</evidence>
<dbReference type="EMBL" id="CAMGYJ010000006">
    <property type="protein sequence ID" value="CAI0434357.1"/>
    <property type="molecule type" value="Genomic_DNA"/>
</dbReference>
<evidence type="ECO:0000313" key="2">
    <source>
        <dbReference type="EMBL" id="CAI0434357.1"/>
    </source>
</evidence>
<dbReference type="Proteomes" id="UP001154282">
    <property type="component" value="Unassembled WGS sequence"/>
</dbReference>
<name>A0AAV0LKE4_9ROSI</name>
<feature type="region of interest" description="Disordered" evidence="1">
    <location>
        <begin position="56"/>
        <end position="104"/>
    </location>
</feature>
<protein>
    <submittedName>
        <fullName evidence="2">Uncharacterized protein</fullName>
    </submittedName>
</protein>
<keyword evidence="3" id="KW-1185">Reference proteome</keyword>
<feature type="compositionally biased region" description="Basic and acidic residues" evidence="1">
    <location>
        <begin position="56"/>
        <end position="67"/>
    </location>
</feature>
<proteinExistence type="predicted"/>
<sequence>LRHRLHRLQGRRVPIPLRRCRRCHRRRGLAAAFRRPSRSRHLVVLRLPRPEELPRIHKAADVDPDNRARRRSVPRLDDQPRRHRRNHPLELSPDLVKYCRGSGD</sequence>
<comment type="caution">
    <text evidence="2">The sequence shown here is derived from an EMBL/GenBank/DDBJ whole genome shotgun (WGS) entry which is preliminary data.</text>
</comment>
<evidence type="ECO:0000256" key="1">
    <source>
        <dbReference type="SAM" id="MobiDB-lite"/>
    </source>
</evidence>
<gene>
    <name evidence="2" type="ORF">LITE_LOCUS24247</name>
</gene>
<dbReference type="AlphaFoldDB" id="A0AAV0LKE4"/>
<feature type="non-terminal residue" evidence="2">
    <location>
        <position position="1"/>
    </location>
</feature>
<reference evidence="2" key="1">
    <citation type="submission" date="2022-08" db="EMBL/GenBank/DDBJ databases">
        <authorList>
            <person name="Gutierrez-Valencia J."/>
        </authorList>
    </citation>
    <scope>NUCLEOTIDE SEQUENCE</scope>
</reference>
<organism evidence="2 3">
    <name type="scientific">Linum tenue</name>
    <dbReference type="NCBI Taxonomy" id="586396"/>
    <lineage>
        <taxon>Eukaryota</taxon>
        <taxon>Viridiplantae</taxon>
        <taxon>Streptophyta</taxon>
        <taxon>Embryophyta</taxon>
        <taxon>Tracheophyta</taxon>
        <taxon>Spermatophyta</taxon>
        <taxon>Magnoliopsida</taxon>
        <taxon>eudicotyledons</taxon>
        <taxon>Gunneridae</taxon>
        <taxon>Pentapetalae</taxon>
        <taxon>rosids</taxon>
        <taxon>fabids</taxon>
        <taxon>Malpighiales</taxon>
        <taxon>Linaceae</taxon>
        <taxon>Linum</taxon>
    </lineage>
</organism>